<reference evidence="2" key="1">
    <citation type="submission" date="2019-08" db="EMBL/GenBank/DDBJ databases">
        <authorList>
            <person name="Kucharzyk K."/>
            <person name="Murdoch R.W."/>
            <person name="Higgins S."/>
            <person name="Loffler F."/>
        </authorList>
    </citation>
    <scope>NUCLEOTIDE SEQUENCE</scope>
</reference>
<dbReference type="Gene3D" id="1.10.10.10">
    <property type="entry name" value="Winged helix-like DNA-binding domain superfamily/Winged helix DNA-binding domain"/>
    <property type="match status" value="1"/>
</dbReference>
<protein>
    <recommendedName>
        <fullName evidence="1">HTH marR-type domain-containing protein</fullName>
    </recommendedName>
</protein>
<dbReference type="InterPro" id="IPR039422">
    <property type="entry name" value="MarR/SlyA-like"/>
</dbReference>
<organism evidence="2">
    <name type="scientific">bioreactor metagenome</name>
    <dbReference type="NCBI Taxonomy" id="1076179"/>
    <lineage>
        <taxon>unclassified sequences</taxon>
        <taxon>metagenomes</taxon>
        <taxon>ecological metagenomes</taxon>
    </lineage>
</organism>
<proteinExistence type="predicted"/>
<dbReference type="PANTHER" id="PTHR33164:SF43">
    <property type="entry name" value="HTH-TYPE TRANSCRIPTIONAL REPRESSOR YETL"/>
    <property type="match status" value="1"/>
</dbReference>
<dbReference type="InterPro" id="IPR036390">
    <property type="entry name" value="WH_DNA-bd_sf"/>
</dbReference>
<dbReference type="SMART" id="SM00347">
    <property type="entry name" value="HTH_MARR"/>
    <property type="match status" value="1"/>
</dbReference>
<comment type="caution">
    <text evidence="2">The sequence shown here is derived from an EMBL/GenBank/DDBJ whole genome shotgun (WGS) entry which is preliminary data.</text>
</comment>
<dbReference type="InterPro" id="IPR011991">
    <property type="entry name" value="ArsR-like_HTH"/>
</dbReference>
<dbReference type="GO" id="GO:0003700">
    <property type="term" value="F:DNA-binding transcription factor activity"/>
    <property type="evidence" value="ECO:0007669"/>
    <property type="project" value="InterPro"/>
</dbReference>
<dbReference type="AlphaFoldDB" id="A0A644ZLP3"/>
<accession>A0A644ZLP3</accession>
<name>A0A644ZLP3_9ZZZZ</name>
<sequence length="115" mass="13266">MKRLCALRDLCRAIGDYEQEFHKFHEISLNEGMVLCSLKEKRLSSGEIAKQINLTCSNTSKLIRAIEDKGLIERVMGEEDRRQMYFSLTIQGLEKLGAIENDNIPLEEPLKRLIK</sequence>
<dbReference type="EMBL" id="VSSQ01009502">
    <property type="protein sequence ID" value="MPM41819.1"/>
    <property type="molecule type" value="Genomic_DNA"/>
</dbReference>
<evidence type="ECO:0000259" key="1">
    <source>
        <dbReference type="PROSITE" id="PS50995"/>
    </source>
</evidence>
<feature type="domain" description="HTH marR-type" evidence="1">
    <location>
        <begin position="1"/>
        <end position="115"/>
    </location>
</feature>
<dbReference type="PANTHER" id="PTHR33164">
    <property type="entry name" value="TRANSCRIPTIONAL REGULATOR, MARR FAMILY"/>
    <property type="match status" value="1"/>
</dbReference>
<dbReference type="Pfam" id="PF01047">
    <property type="entry name" value="MarR"/>
    <property type="match status" value="1"/>
</dbReference>
<gene>
    <name evidence="2" type="ORF">SDC9_88479</name>
</gene>
<evidence type="ECO:0000313" key="2">
    <source>
        <dbReference type="EMBL" id="MPM41819.1"/>
    </source>
</evidence>
<dbReference type="PROSITE" id="PS50995">
    <property type="entry name" value="HTH_MARR_2"/>
    <property type="match status" value="1"/>
</dbReference>
<dbReference type="GO" id="GO:0006950">
    <property type="term" value="P:response to stress"/>
    <property type="evidence" value="ECO:0007669"/>
    <property type="project" value="TreeGrafter"/>
</dbReference>
<dbReference type="CDD" id="cd00090">
    <property type="entry name" value="HTH_ARSR"/>
    <property type="match status" value="1"/>
</dbReference>
<dbReference type="InterPro" id="IPR036388">
    <property type="entry name" value="WH-like_DNA-bd_sf"/>
</dbReference>
<dbReference type="InterPro" id="IPR000835">
    <property type="entry name" value="HTH_MarR-typ"/>
</dbReference>
<dbReference type="PRINTS" id="PR00598">
    <property type="entry name" value="HTHMARR"/>
</dbReference>
<dbReference type="SUPFAM" id="SSF46785">
    <property type="entry name" value="Winged helix' DNA-binding domain"/>
    <property type="match status" value="1"/>
</dbReference>